<comment type="caution">
    <text evidence="10">The sequence shown here is derived from an EMBL/GenBank/DDBJ whole genome shotgun (WGS) entry which is preliminary data.</text>
</comment>
<comment type="subcellular location">
    <subcellularLocation>
        <location evidence="1">Cell membrane</location>
    </subcellularLocation>
</comment>
<evidence type="ECO:0000256" key="2">
    <source>
        <dbReference type="ARBA" id="ARBA00022475"/>
    </source>
</evidence>
<keyword evidence="5 8" id="KW-1133">Transmembrane helix</keyword>
<evidence type="ECO:0000256" key="5">
    <source>
        <dbReference type="ARBA" id="ARBA00022989"/>
    </source>
</evidence>
<proteinExistence type="predicted"/>
<evidence type="ECO:0000313" key="10">
    <source>
        <dbReference type="EMBL" id="GAI59276.1"/>
    </source>
</evidence>
<keyword evidence="4" id="KW-0547">Nucleotide-binding</keyword>
<dbReference type="Pfam" id="PF18967">
    <property type="entry name" value="PycTM"/>
    <property type="match status" value="1"/>
</dbReference>
<name>X1QWT4_9ZZZZ</name>
<feature type="transmembrane region" description="Helical" evidence="8">
    <location>
        <begin position="135"/>
        <end position="155"/>
    </location>
</feature>
<keyword evidence="2" id="KW-1003">Cell membrane</keyword>
<dbReference type="AlphaFoldDB" id="X1QWT4"/>
<evidence type="ECO:0000256" key="8">
    <source>
        <dbReference type="SAM" id="Phobius"/>
    </source>
</evidence>
<evidence type="ECO:0000256" key="6">
    <source>
        <dbReference type="ARBA" id="ARBA00023118"/>
    </source>
</evidence>
<evidence type="ECO:0000256" key="4">
    <source>
        <dbReference type="ARBA" id="ARBA00022741"/>
    </source>
</evidence>
<dbReference type="InterPro" id="IPR043760">
    <property type="entry name" value="PycTM_dom"/>
</dbReference>
<evidence type="ECO:0000259" key="9">
    <source>
        <dbReference type="Pfam" id="PF18967"/>
    </source>
</evidence>
<organism evidence="10">
    <name type="scientific">marine sediment metagenome</name>
    <dbReference type="NCBI Taxonomy" id="412755"/>
    <lineage>
        <taxon>unclassified sequences</taxon>
        <taxon>metagenomes</taxon>
        <taxon>ecological metagenomes</taxon>
    </lineage>
</organism>
<dbReference type="GO" id="GO:0000166">
    <property type="term" value="F:nucleotide binding"/>
    <property type="evidence" value="ECO:0007669"/>
    <property type="project" value="UniProtKB-KW"/>
</dbReference>
<sequence>MSIDKAEKTLSLQLDWVRTADAKMPPIFAINLAMLGVIVALIKAHSTWTICQGIFSALCLLPLLLSIAFLSLSMFPRLSGPKGSNIFFGGITKKSEDKFIEEVRTISDDAYEEDVLAQAYRNAEIAEEKFKFTKYAFISSFVSVPFWLATIYLIYV</sequence>
<evidence type="ECO:0000256" key="1">
    <source>
        <dbReference type="ARBA" id="ARBA00004236"/>
    </source>
</evidence>
<gene>
    <name evidence="10" type="ORF">S12H4_07271</name>
</gene>
<feature type="domain" description="Pycsar effector protein" evidence="9">
    <location>
        <begin position="6"/>
        <end position="154"/>
    </location>
</feature>
<protein>
    <recommendedName>
        <fullName evidence="9">Pycsar effector protein domain-containing protein</fullName>
    </recommendedName>
</protein>
<evidence type="ECO:0000256" key="7">
    <source>
        <dbReference type="ARBA" id="ARBA00023136"/>
    </source>
</evidence>
<dbReference type="EMBL" id="BARW01002661">
    <property type="protein sequence ID" value="GAI59276.1"/>
    <property type="molecule type" value="Genomic_DNA"/>
</dbReference>
<dbReference type="GO" id="GO:0005886">
    <property type="term" value="C:plasma membrane"/>
    <property type="evidence" value="ECO:0007669"/>
    <property type="project" value="UniProtKB-SubCell"/>
</dbReference>
<feature type="transmembrane region" description="Helical" evidence="8">
    <location>
        <begin position="54"/>
        <end position="75"/>
    </location>
</feature>
<accession>X1QWT4</accession>
<reference evidence="10" key="1">
    <citation type="journal article" date="2014" name="Front. Microbiol.">
        <title>High frequency of phylogenetically diverse reductive dehalogenase-homologous genes in deep subseafloor sedimentary metagenomes.</title>
        <authorList>
            <person name="Kawai M."/>
            <person name="Futagami T."/>
            <person name="Toyoda A."/>
            <person name="Takaki Y."/>
            <person name="Nishi S."/>
            <person name="Hori S."/>
            <person name="Arai W."/>
            <person name="Tsubouchi T."/>
            <person name="Morono Y."/>
            <person name="Uchiyama I."/>
            <person name="Ito T."/>
            <person name="Fujiyama A."/>
            <person name="Inagaki F."/>
            <person name="Takami H."/>
        </authorList>
    </citation>
    <scope>NUCLEOTIDE SEQUENCE</scope>
    <source>
        <strain evidence="10">Expedition CK06-06</strain>
    </source>
</reference>
<keyword evidence="3 8" id="KW-0812">Transmembrane</keyword>
<dbReference type="GO" id="GO:0051607">
    <property type="term" value="P:defense response to virus"/>
    <property type="evidence" value="ECO:0007669"/>
    <property type="project" value="UniProtKB-KW"/>
</dbReference>
<keyword evidence="7 8" id="KW-0472">Membrane</keyword>
<feature type="transmembrane region" description="Helical" evidence="8">
    <location>
        <begin position="24"/>
        <end position="42"/>
    </location>
</feature>
<evidence type="ECO:0000256" key="3">
    <source>
        <dbReference type="ARBA" id="ARBA00022692"/>
    </source>
</evidence>
<keyword evidence="6" id="KW-0051">Antiviral defense</keyword>